<dbReference type="InterPro" id="IPR000157">
    <property type="entry name" value="TIR_dom"/>
</dbReference>
<accession>A0A5N6NB50</accession>
<dbReference type="Gene3D" id="3.30.420.10">
    <property type="entry name" value="Ribonuclease H-like superfamily/Ribonuclease H"/>
    <property type="match status" value="1"/>
</dbReference>
<dbReference type="Gene3D" id="3.40.50.300">
    <property type="entry name" value="P-loop containing nucleotide triphosphate hydrolases"/>
    <property type="match status" value="2"/>
</dbReference>
<dbReference type="SUPFAM" id="SSF52540">
    <property type="entry name" value="P-loop containing nucleoside triphosphate hydrolases"/>
    <property type="match status" value="2"/>
</dbReference>
<keyword evidence="1" id="KW-0433">Leucine-rich repeat</keyword>
<dbReference type="InterPro" id="IPR035897">
    <property type="entry name" value="Toll_tir_struct_dom_sf"/>
</dbReference>
<dbReference type="EMBL" id="SZYD01000012">
    <property type="protein sequence ID" value="KAD4585086.1"/>
    <property type="molecule type" value="Genomic_DNA"/>
</dbReference>
<evidence type="ECO:0000313" key="6">
    <source>
        <dbReference type="EMBL" id="KAD4585086.1"/>
    </source>
</evidence>
<evidence type="ECO:0000256" key="3">
    <source>
        <dbReference type="ARBA" id="ARBA00022821"/>
    </source>
</evidence>
<feature type="domain" description="TIR" evidence="5">
    <location>
        <begin position="1294"/>
        <end position="1460"/>
    </location>
</feature>
<evidence type="ECO:0000256" key="1">
    <source>
        <dbReference type="ARBA" id="ARBA00022614"/>
    </source>
</evidence>
<dbReference type="InterPro" id="IPR036390">
    <property type="entry name" value="WH_DNA-bd_sf"/>
</dbReference>
<comment type="caution">
    <text evidence="6">The sequence shown here is derived from an EMBL/GenBank/DDBJ whole genome shotgun (WGS) entry which is preliminary data.</text>
</comment>
<sequence>MLRSSVIDFGGSWDIHLPLVEFLYNNSYHTSIKCAPFEALYGRKCRSPICWSEVGENQIIGPELIQETTDKIALIQERIKAARDRQKSYADNRRRSLEFQIGDLVMLKVSPWKGIFRFGKRGKLSPRFVGPFKILERIGSVAYKLELPPELSYIHDVFHVSNLKKCLADESLIVPLKEIQIDEKLQFREEPVEVMDRDVKVLKRSRIPIVKIRWNSQCGPEYTWEREETVTIAFEEQLLSRRESELRIARNRETKFLSKNGRNCPRAVRPRPRDGSRRCARVVIKNIWCPWPRVKPSSKWTDYNVNKWKTALMQVADLTGHVLSGPETSFLNEIVDTIYNELDRKEVCLPLNIVGTAIHDEEINSWLEQCNLEFLVIYGMGGSGKTTLAKNIYHLNFKKFESVSFLEDIGRICEGSNGLVLLQEQLLNDISWGKWRKIPAVSRGTPLIEDALKMNKALIVLDDIVERKQLVALLGTGKINVQSKIIITTRENTDKWFDFPYWRCHKYQMTLLNDAESSQLLCHHAFGSKTPIEGFEEFVLQAVQYCEGNPLALEVLGSSFSHNNTIEYWRSQLNLLDRDMHLQIQDLLKTSYDSLPYKSVKMLFLHIACFFVGKDMNYVVEIMEPDYSAILGIQTLINRCLVSVSSNKKLTMHRLLQEMGKNIVRQESDLPANRSRVWLSGDSYKILRKRMGSETVEGLALDMKMLSKEDVAFKTSNLRTDALNKMDRLKYLQLNFVELNGSYENFSEDLRWLCWLGYHLRTIPPDLYMRNLVAIDMSYSKLEVFDPPMSLVLESLHNTNPLRNSHSLTEIRNISKIPHLETLILWNCCSLVNVCNTLGDLKDLALLNMTGCNTLTKPSFPLPSSLHRLFLKDCHLECTDSFPLSFSVQLKLQYLNLANSLFESLPCYNHLDNLRVLDLSFCSRLKCLICLPSTLAELYIYGCEFLERITFQFSRFTLQEFGYLGCIRLYEVEGFFKLIPIAKLDETDLGHMKWLKQYQYHEVCLVGDDELTVDRSWHIQMLYEFDIMSTSLPDIRYPNMTPEYISKSSSLSFDIPLCPKNKMLKGIDVTFKYAISSDECTWFCKISMVNGVGDLLYNPKVFGKPAFGDLCVWLSYWPIGHTLKTGDTVNVSIVVLSGLEVHECGVTLVYSDVETLENNMECEEILGGNLSGFRLSTGAYYLCRRDFFELVEVGRLTPDWFRILAGDTIDYTGMSLNLVKLQTKKIFSSFVFYVTEVRGWRKVGRPKQVNPTFTELKTIRCIIHGPQMVNTDQAQMASSSFSSQDVPASSSRSFKYDVFLSFRGEDTRKTFVDHLYSALKQRLINTYKDDETLPRGESIRPSLFKAIEESWIAVIIFSKNYADSSWCLDELAHIMKCKEENKLIAIPIFYDVDPSDIRKQEGDFGKAFAQQKIVNINKAQLWRKALVDASNIAGWEPKYIANGHESKVIKEIVDTILNTLSPLNSKAIEDLVGMKTRLQYLKSRLKVGSDGVRMVGIWGVGGGGKTTLASSLYTEISCYFEGHHLIDNIREESSKYGLKKLQENMLSSFSKTEVKVESIVQGITKIKGMLSRRNVLVLLDDVNDLDQLEALAGSHDWFGSGSRIIITTRDEHLLRTHKVDEVCNVKLLSPDEAMQLFNRHAYNEKVSIEDYETLSSRVVSYAAGLPLALKVLGSFLYDKTKDGWISTLDRLKDIPETAIVEKLKISYDGLKNVEKELFLDIACFFRLSKKDDTMEMLEACDFHPEIGIEVLRQKALISIVDGKFDMHDLVQEMGHYIVRGEYPNNPEKHSRIWKREVIHSMCFEDATMENNNIEAVKYEDYSYDGLQLCKIVSNMKKLRSLDVRIRDNINVEGPVFLSNELRYFSWEGYPTSPFPDGFQPVKLVVLKLEKSFQKEVWKGCKVIHYKNN</sequence>
<dbReference type="SMART" id="SM00255">
    <property type="entry name" value="TIR"/>
    <property type="match status" value="1"/>
</dbReference>
<dbReference type="PANTHER" id="PTHR11017:SF340">
    <property type="entry name" value="NB-ARC-RELATED"/>
    <property type="match status" value="1"/>
</dbReference>
<dbReference type="InterPro" id="IPR036397">
    <property type="entry name" value="RNaseH_sf"/>
</dbReference>
<name>A0A5N6NB50_9ASTR</name>
<dbReference type="PROSITE" id="PS50104">
    <property type="entry name" value="TIR"/>
    <property type="match status" value="1"/>
</dbReference>
<dbReference type="OrthoDB" id="1687514at2759"/>
<evidence type="ECO:0000256" key="2">
    <source>
        <dbReference type="ARBA" id="ARBA00022737"/>
    </source>
</evidence>
<organism evidence="6 7">
    <name type="scientific">Mikania micrantha</name>
    <name type="common">bitter vine</name>
    <dbReference type="NCBI Taxonomy" id="192012"/>
    <lineage>
        <taxon>Eukaryota</taxon>
        <taxon>Viridiplantae</taxon>
        <taxon>Streptophyta</taxon>
        <taxon>Embryophyta</taxon>
        <taxon>Tracheophyta</taxon>
        <taxon>Spermatophyta</taxon>
        <taxon>Magnoliopsida</taxon>
        <taxon>eudicotyledons</taxon>
        <taxon>Gunneridae</taxon>
        <taxon>Pentapetalae</taxon>
        <taxon>asterids</taxon>
        <taxon>campanulids</taxon>
        <taxon>Asterales</taxon>
        <taxon>Asteraceae</taxon>
        <taxon>Asteroideae</taxon>
        <taxon>Heliantheae alliance</taxon>
        <taxon>Eupatorieae</taxon>
        <taxon>Mikania</taxon>
    </lineage>
</organism>
<dbReference type="InterPro" id="IPR042197">
    <property type="entry name" value="Apaf_helical"/>
</dbReference>
<proteinExistence type="predicted"/>
<dbReference type="InterPro" id="IPR056924">
    <property type="entry name" value="SH3_Tf2-1"/>
</dbReference>
<dbReference type="InterPro" id="IPR002182">
    <property type="entry name" value="NB-ARC"/>
</dbReference>
<dbReference type="GO" id="GO:0006952">
    <property type="term" value="P:defense response"/>
    <property type="evidence" value="ECO:0007669"/>
    <property type="project" value="UniProtKB-KW"/>
</dbReference>
<dbReference type="InterPro" id="IPR044974">
    <property type="entry name" value="Disease_R_plants"/>
</dbReference>
<dbReference type="Pfam" id="PF24626">
    <property type="entry name" value="SH3_Tf2-1"/>
    <property type="match status" value="1"/>
</dbReference>
<dbReference type="PANTHER" id="PTHR11017">
    <property type="entry name" value="LEUCINE-RICH REPEAT-CONTAINING PROTEIN"/>
    <property type="match status" value="1"/>
</dbReference>
<dbReference type="Gene3D" id="3.40.50.10140">
    <property type="entry name" value="Toll/interleukin-1 receptor homology (TIR) domain"/>
    <property type="match status" value="1"/>
</dbReference>
<keyword evidence="3" id="KW-0611">Plant defense</keyword>
<keyword evidence="2" id="KW-0677">Repeat</keyword>
<dbReference type="InterPro" id="IPR027417">
    <property type="entry name" value="P-loop_NTPase"/>
</dbReference>
<protein>
    <recommendedName>
        <fullName evidence="5">TIR domain-containing protein</fullName>
    </recommendedName>
</protein>
<dbReference type="Pfam" id="PF01582">
    <property type="entry name" value="TIR"/>
    <property type="match status" value="1"/>
</dbReference>
<dbReference type="SUPFAM" id="SSF52058">
    <property type="entry name" value="L domain-like"/>
    <property type="match status" value="1"/>
</dbReference>
<dbReference type="GO" id="GO:0043531">
    <property type="term" value="F:ADP binding"/>
    <property type="evidence" value="ECO:0007669"/>
    <property type="project" value="InterPro"/>
</dbReference>
<dbReference type="Pfam" id="PF23282">
    <property type="entry name" value="WHD_ROQ1"/>
    <property type="match status" value="2"/>
</dbReference>
<dbReference type="Proteomes" id="UP000326396">
    <property type="component" value="Linkage Group LG2"/>
</dbReference>
<dbReference type="GO" id="GO:0003676">
    <property type="term" value="F:nucleic acid binding"/>
    <property type="evidence" value="ECO:0007669"/>
    <property type="project" value="InterPro"/>
</dbReference>
<keyword evidence="4" id="KW-0520">NAD</keyword>
<dbReference type="Gene3D" id="3.80.10.10">
    <property type="entry name" value="Ribonuclease Inhibitor"/>
    <property type="match status" value="1"/>
</dbReference>
<dbReference type="Gene3D" id="1.10.8.430">
    <property type="entry name" value="Helical domain of apoptotic protease-activating factors"/>
    <property type="match status" value="2"/>
</dbReference>
<dbReference type="InterPro" id="IPR003593">
    <property type="entry name" value="AAA+_ATPase"/>
</dbReference>
<dbReference type="PRINTS" id="PR00364">
    <property type="entry name" value="DISEASERSIST"/>
</dbReference>
<evidence type="ECO:0000259" key="5">
    <source>
        <dbReference type="PROSITE" id="PS50104"/>
    </source>
</evidence>
<dbReference type="Pfam" id="PF00931">
    <property type="entry name" value="NB-ARC"/>
    <property type="match status" value="2"/>
</dbReference>
<gene>
    <name evidence="6" type="ORF">E3N88_22687</name>
</gene>
<dbReference type="SUPFAM" id="SSF46785">
    <property type="entry name" value="Winged helix' DNA-binding domain"/>
    <property type="match status" value="2"/>
</dbReference>
<dbReference type="InterPro" id="IPR058192">
    <property type="entry name" value="WHD_ROQ1-like"/>
</dbReference>
<dbReference type="InterPro" id="IPR032675">
    <property type="entry name" value="LRR_dom_sf"/>
</dbReference>
<dbReference type="SMART" id="SM00382">
    <property type="entry name" value="AAA"/>
    <property type="match status" value="2"/>
</dbReference>
<reference evidence="6 7" key="1">
    <citation type="submission" date="2019-05" db="EMBL/GenBank/DDBJ databases">
        <title>Mikania micrantha, genome provides insights into the molecular mechanism of rapid growth.</title>
        <authorList>
            <person name="Liu B."/>
        </authorList>
    </citation>
    <scope>NUCLEOTIDE SEQUENCE [LARGE SCALE GENOMIC DNA]</scope>
    <source>
        <strain evidence="6">NLD-2019</strain>
        <tissue evidence="6">Leaf</tissue>
    </source>
</reference>
<evidence type="ECO:0000256" key="4">
    <source>
        <dbReference type="ARBA" id="ARBA00023027"/>
    </source>
</evidence>
<dbReference type="SUPFAM" id="SSF52200">
    <property type="entry name" value="Toll/Interleukin receptor TIR domain"/>
    <property type="match status" value="1"/>
</dbReference>
<dbReference type="GO" id="GO:0007165">
    <property type="term" value="P:signal transduction"/>
    <property type="evidence" value="ECO:0007669"/>
    <property type="project" value="InterPro"/>
</dbReference>
<evidence type="ECO:0000313" key="7">
    <source>
        <dbReference type="Proteomes" id="UP000326396"/>
    </source>
</evidence>
<keyword evidence="7" id="KW-1185">Reference proteome</keyword>
<dbReference type="FunFam" id="3.40.50.10140:FF:000007">
    <property type="entry name" value="Disease resistance protein (TIR-NBS-LRR class)"/>
    <property type="match status" value="1"/>
</dbReference>